<reference evidence="8 9" key="1">
    <citation type="submission" date="2020-02" db="EMBL/GenBank/DDBJ databases">
        <title>Fructobacillus sp. isolated from paper mulberry of Taiwan.</title>
        <authorList>
            <person name="Lin S.-T."/>
        </authorList>
    </citation>
    <scope>NUCLEOTIDE SEQUENCE [LARGE SCALE GENOMIC DNA]</scope>
    <source>
        <strain evidence="8 9">M1-10</strain>
    </source>
</reference>
<keyword evidence="4 6" id="KW-0732">Signal</keyword>
<sequence>MQKKRLCWPVVVLMVIMMVTGFSKAQADSAANPYITKVSLTDLDHPDSQSYGPYDNMKIHWDFLVAKGTALRAGEQMTVTVPKVFSLQGSPSFDITDSEGQVIAHCKTADNHQDLTVTWTDTATTIASQKDLVGYLEVTSRWQVKIIDQNQRIRLIGT</sequence>
<comment type="subcellular location">
    <subcellularLocation>
        <location evidence="1">Secreted</location>
        <location evidence="1">Cell wall</location>
        <topology evidence="1">Peptidoglycan-anchor</topology>
    </subcellularLocation>
</comment>
<keyword evidence="5" id="KW-0572">Peptidoglycan-anchor</keyword>
<organism evidence="8 9">
    <name type="scientific">Fructobacillus papyriferae</name>
    <dbReference type="NCBI Taxonomy" id="2713171"/>
    <lineage>
        <taxon>Bacteria</taxon>
        <taxon>Bacillati</taxon>
        <taxon>Bacillota</taxon>
        <taxon>Bacilli</taxon>
        <taxon>Lactobacillales</taxon>
        <taxon>Lactobacillaceae</taxon>
        <taxon>Fructobacillus</taxon>
    </lineage>
</organism>
<keyword evidence="2" id="KW-0134">Cell wall</keyword>
<evidence type="ECO:0000256" key="6">
    <source>
        <dbReference type="SAM" id="SignalP"/>
    </source>
</evidence>
<evidence type="ECO:0000256" key="3">
    <source>
        <dbReference type="ARBA" id="ARBA00022525"/>
    </source>
</evidence>
<evidence type="ECO:0000313" key="8">
    <source>
        <dbReference type="EMBL" id="MBS9334848.1"/>
    </source>
</evidence>
<gene>
    <name evidence="8" type="ORF">G6R27_02195</name>
</gene>
<evidence type="ECO:0000256" key="5">
    <source>
        <dbReference type="ARBA" id="ARBA00023088"/>
    </source>
</evidence>
<dbReference type="InterPro" id="IPR008966">
    <property type="entry name" value="Adhesion_dom_sf"/>
</dbReference>
<evidence type="ECO:0000256" key="1">
    <source>
        <dbReference type="ARBA" id="ARBA00004168"/>
    </source>
</evidence>
<dbReference type="InterPro" id="IPR041171">
    <property type="entry name" value="SDR_Ig"/>
</dbReference>
<name>A0ABS5QNY1_9LACO</name>
<dbReference type="Proteomes" id="UP001519418">
    <property type="component" value="Unassembled WGS sequence"/>
</dbReference>
<feature type="chain" id="PRO_5045796231" description="SDR-like Ig domain-containing protein" evidence="6">
    <location>
        <begin position="26"/>
        <end position="158"/>
    </location>
</feature>
<evidence type="ECO:0000256" key="4">
    <source>
        <dbReference type="ARBA" id="ARBA00022729"/>
    </source>
</evidence>
<dbReference type="SUPFAM" id="SSF49401">
    <property type="entry name" value="Bacterial adhesins"/>
    <property type="match status" value="1"/>
</dbReference>
<keyword evidence="3" id="KW-0964">Secreted</keyword>
<dbReference type="RefSeq" id="WP_213819448.1">
    <property type="nucleotide sequence ID" value="NZ_JAAMFI010000001.1"/>
</dbReference>
<dbReference type="EMBL" id="JAAMFI010000001">
    <property type="protein sequence ID" value="MBS9334848.1"/>
    <property type="molecule type" value="Genomic_DNA"/>
</dbReference>
<dbReference type="Pfam" id="PF17961">
    <property type="entry name" value="Big_8"/>
    <property type="match status" value="1"/>
</dbReference>
<feature type="signal peptide" evidence="6">
    <location>
        <begin position="1"/>
        <end position="25"/>
    </location>
</feature>
<feature type="domain" description="SDR-like Ig" evidence="7">
    <location>
        <begin position="53"/>
        <end position="151"/>
    </location>
</feature>
<accession>A0ABS5QNY1</accession>
<protein>
    <recommendedName>
        <fullName evidence="7">SDR-like Ig domain-containing protein</fullName>
    </recommendedName>
</protein>
<evidence type="ECO:0000256" key="2">
    <source>
        <dbReference type="ARBA" id="ARBA00022512"/>
    </source>
</evidence>
<proteinExistence type="predicted"/>
<evidence type="ECO:0000313" key="9">
    <source>
        <dbReference type="Proteomes" id="UP001519418"/>
    </source>
</evidence>
<keyword evidence="9" id="KW-1185">Reference proteome</keyword>
<dbReference type="Gene3D" id="2.60.40.1280">
    <property type="match status" value="1"/>
</dbReference>
<dbReference type="InterPro" id="IPR011252">
    <property type="entry name" value="Fibrogen-bd_dom1"/>
</dbReference>
<evidence type="ECO:0000259" key="7">
    <source>
        <dbReference type="Pfam" id="PF17961"/>
    </source>
</evidence>
<comment type="caution">
    <text evidence="8">The sequence shown here is derived from an EMBL/GenBank/DDBJ whole genome shotgun (WGS) entry which is preliminary data.</text>
</comment>